<dbReference type="eggNOG" id="ENOG502SNKW">
    <property type="taxonomic scope" value="Eukaryota"/>
</dbReference>
<dbReference type="OrthoDB" id="5429770at2759"/>
<feature type="compositionally biased region" description="Polar residues" evidence="2">
    <location>
        <begin position="79"/>
        <end position="91"/>
    </location>
</feature>
<sequence>MVYCGKPSKGCSNCRERKIRCDQKEPGCGQCEKRRQKCPGYRNLVDLMFRDESDHVIRKAEARAARKKARRLATARSATPSETGSRVSATSEPKKSLTLVVPPTPATSCPSDRDAEHEDDTFALMSPDSGCWPVTPAMAQIYNIDPELQEKGFAYFFSRYVTNEETVSHQKFDFLRDVWRASSSTRDQQVDVVLASMVAVGLMGMASTNPTLMDAAHKAYGTALRLINHALQDPVEAVKDITILSVLILGLFEMMAETTPRTLTVEAFQEHVNGAVALASLRGASQFKTRAGRRMFSMLCQRAIISCAQRNQPMPEALQQLWHEMTKSLDKDNPNKRLMPLVWQVLQLRAEVNSGKLSNPQIIVDRLLALEDSFEKLTAQLPSSWAHRTLKVTQHHPAVVFGGICHLHSTLHHANLWNSILAIRIMILESIKAEISRDLQNIIPSLEPTVYLPAYHDARRKLKHLVPSVAYSVPQQLGLINPTDGTIDSKTPIATVEIRATPSPPTSPSARSDLSNNAAFFSTNPSRSGNPFFAGPTIFDLTLAPANAPEEEAARYMHLASAKSTAVWPLFVAGMSSACSAELRAYVVGRLRALCMETGARQADALAAVVEERGWVLGHPEEVFERSQGSEGLGLGLGLQGMQEQDGQWIDLDLEAALRGMEGNGSIPEVVVPPSLASPSPVPGLSPAFSSSDVSSPLPSPLPFAMVGCEYGLGLAEPGRELLRPEFDAIWA</sequence>
<keyword evidence="5" id="KW-1185">Reference proteome</keyword>
<feature type="domain" description="Zn(2)-C6 fungal-type" evidence="3">
    <location>
        <begin position="10"/>
        <end position="38"/>
    </location>
</feature>
<feature type="region of interest" description="Disordered" evidence="2">
    <location>
        <begin position="67"/>
        <end position="117"/>
    </location>
</feature>
<dbReference type="GO" id="GO:0000981">
    <property type="term" value="F:DNA-binding transcription factor activity, RNA polymerase II-specific"/>
    <property type="evidence" value="ECO:0007669"/>
    <property type="project" value="InterPro"/>
</dbReference>
<dbReference type="PROSITE" id="PS50048">
    <property type="entry name" value="ZN2_CY6_FUNGAL_2"/>
    <property type="match status" value="1"/>
</dbReference>
<evidence type="ECO:0000313" key="4">
    <source>
        <dbReference type="EMBL" id="EGS17738.1"/>
    </source>
</evidence>
<dbReference type="GO" id="GO:0008270">
    <property type="term" value="F:zinc ion binding"/>
    <property type="evidence" value="ECO:0007669"/>
    <property type="project" value="InterPro"/>
</dbReference>
<evidence type="ECO:0000313" key="5">
    <source>
        <dbReference type="Proteomes" id="UP000008066"/>
    </source>
</evidence>
<proteinExistence type="predicted"/>
<organism evidence="5">
    <name type="scientific">Chaetomium thermophilum (strain DSM 1495 / CBS 144.50 / IMI 039719)</name>
    <name type="common">Thermochaetoides thermophila</name>
    <dbReference type="NCBI Taxonomy" id="759272"/>
    <lineage>
        <taxon>Eukaryota</taxon>
        <taxon>Fungi</taxon>
        <taxon>Dikarya</taxon>
        <taxon>Ascomycota</taxon>
        <taxon>Pezizomycotina</taxon>
        <taxon>Sordariomycetes</taxon>
        <taxon>Sordariomycetidae</taxon>
        <taxon>Sordariales</taxon>
        <taxon>Chaetomiaceae</taxon>
        <taxon>Thermochaetoides</taxon>
    </lineage>
</organism>
<dbReference type="OMA" id="IWPLYTL"/>
<dbReference type="EMBL" id="GL988047">
    <property type="protein sequence ID" value="EGS17738.1"/>
    <property type="molecule type" value="Genomic_DNA"/>
</dbReference>
<protein>
    <recommendedName>
        <fullName evidence="3">Zn(2)-C6 fungal-type domain-containing protein</fullName>
    </recommendedName>
</protein>
<dbReference type="HOGENOM" id="CLU_013866_2_1_1"/>
<gene>
    <name evidence="4" type="ORF">CTHT_0070820</name>
</gene>
<name>G0SFH3_CHATD</name>
<keyword evidence="1" id="KW-0539">Nucleus</keyword>
<dbReference type="InterPro" id="IPR053175">
    <property type="entry name" value="DHMBA_Reg_Transcription_Factor"/>
</dbReference>
<dbReference type="PANTHER" id="PTHR38791:SF5">
    <property type="entry name" value="TRANSCRIPTION FACTOR DBAG-RELATED"/>
    <property type="match status" value="1"/>
</dbReference>
<evidence type="ECO:0000256" key="1">
    <source>
        <dbReference type="ARBA" id="ARBA00023242"/>
    </source>
</evidence>
<dbReference type="GeneID" id="18261120"/>
<dbReference type="InterPro" id="IPR036864">
    <property type="entry name" value="Zn2-C6_fun-type_DNA-bd_sf"/>
</dbReference>
<dbReference type="InterPro" id="IPR001138">
    <property type="entry name" value="Zn2Cys6_DnaBD"/>
</dbReference>
<evidence type="ECO:0000256" key="2">
    <source>
        <dbReference type="SAM" id="MobiDB-lite"/>
    </source>
</evidence>
<accession>G0SFH3</accession>
<evidence type="ECO:0000259" key="3">
    <source>
        <dbReference type="PROSITE" id="PS50048"/>
    </source>
</evidence>
<dbReference type="PANTHER" id="PTHR38791">
    <property type="entry name" value="ZN(II)2CYS6 TRANSCRIPTION FACTOR (EUROFUNG)-RELATED-RELATED"/>
    <property type="match status" value="1"/>
</dbReference>
<dbReference type="AlphaFoldDB" id="G0SFH3"/>
<dbReference type="SMART" id="SM00066">
    <property type="entry name" value="GAL4"/>
    <property type="match status" value="1"/>
</dbReference>
<dbReference type="Proteomes" id="UP000008066">
    <property type="component" value="Unassembled WGS sequence"/>
</dbReference>
<dbReference type="PROSITE" id="PS00463">
    <property type="entry name" value="ZN2_CY6_FUNGAL_1"/>
    <property type="match status" value="1"/>
</dbReference>
<dbReference type="CDD" id="cd00067">
    <property type="entry name" value="GAL4"/>
    <property type="match status" value="1"/>
</dbReference>
<dbReference type="InterPro" id="IPR021858">
    <property type="entry name" value="Fun_TF"/>
</dbReference>
<dbReference type="SUPFAM" id="SSF57701">
    <property type="entry name" value="Zn2/Cys6 DNA-binding domain"/>
    <property type="match status" value="1"/>
</dbReference>
<dbReference type="Gene3D" id="4.10.240.10">
    <property type="entry name" value="Zn(2)-C6 fungal-type DNA-binding domain"/>
    <property type="match status" value="1"/>
</dbReference>
<dbReference type="Pfam" id="PF11951">
    <property type="entry name" value="Fungal_trans_2"/>
    <property type="match status" value="1"/>
</dbReference>
<dbReference type="RefSeq" id="XP_006697356.1">
    <property type="nucleotide sequence ID" value="XM_006697293.1"/>
</dbReference>
<dbReference type="KEGG" id="cthr:CTHT_0070820"/>
<dbReference type="STRING" id="759272.G0SFH3"/>
<reference evidence="4 5" key="1">
    <citation type="journal article" date="2011" name="Cell">
        <title>Insight into structure and assembly of the nuclear pore complex by utilizing the genome of a eukaryotic thermophile.</title>
        <authorList>
            <person name="Amlacher S."/>
            <person name="Sarges P."/>
            <person name="Flemming D."/>
            <person name="van Noort V."/>
            <person name="Kunze R."/>
            <person name="Devos D.P."/>
            <person name="Arumugam M."/>
            <person name="Bork P."/>
            <person name="Hurt E."/>
        </authorList>
    </citation>
    <scope>NUCLEOTIDE SEQUENCE [LARGE SCALE GENOMIC DNA]</scope>
    <source>
        <strain evidence="5">DSM 1495 / CBS 144.50 / IMI 039719</strain>
    </source>
</reference>
<dbReference type="Pfam" id="PF00172">
    <property type="entry name" value="Zn_clus"/>
    <property type="match status" value="1"/>
</dbReference>